<dbReference type="InterPro" id="IPR028082">
    <property type="entry name" value="Peripla_BP_I"/>
</dbReference>
<dbReference type="EMBL" id="CP139781">
    <property type="protein sequence ID" value="WRQ85895.1"/>
    <property type="molecule type" value="Genomic_DNA"/>
</dbReference>
<reference evidence="7 8" key="2">
    <citation type="submission" date="2023-12" db="EMBL/GenBank/DDBJ databases">
        <title>Description of an unclassified Opitutus bacterium of Verrucomicrobiota.</title>
        <authorList>
            <person name="Zhang D.-F."/>
        </authorList>
    </citation>
    <scope>NUCLEOTIDE SEQUENCE [LARGE SCALE GENOMIC DNA]</scope>
    <source>
        <strain evidence="7 8">WL0086</strain>
    </source>
</reference>
<dbReference type="Gene3D" id="1.10.260.40">
    <property type="entry name" value="lambda repressor-like DNA-binding domains"/>
    <property type="match status" value="1"/>
</dbReference>
<feature type="region of interest" description="Disordered" evidence="5">
    <location>
        <begin position="359"/>
        <end position="384"/>
    </location>
</feature>
<keyword evidence="1" id="KW-0678">Repressor</keyword>
<dbReference type="PROSITE" id="PS50932">
    <property type="entry name" value="HTH_LACI_2"/>
    <property type="match status" value="1"/>
</dbReference>
<dbReference type="SUPFAM" id="SSF47413">
    <property type="entry name" value="lambda repressor-like DNA-binding domains"/>
    <property type="match status" value="1"/>
</dbReference>
<keyword evidence="3 7" id="KW-0238">DNA-binding</keyword>
<feature type="domain" description="HTH lacI-type" evidence="6">
    <location>
        <begin position="7"/>
        <end position="61"/>
    </location>
</feature>
<proteinExistence type="predicted"/>
<evidence type="ECO:0000259" key="6">
    <source>
        <dbReference type="PROSITE" id="PS50932"/>
    </source>
</evidence>
<dbReference type="SUPFAM" id="SSF53822">
    <property type="entry name" value="Periplasmic binding protein-like I"/>
    <property type="match status" value="1"/>
</dbReference>
<sequence length="384" mass="43072">MSAPRRVTLSDIAKQAGVHVTTVSLALRNHPRLPERTRKRIQKIANELGYQPDPVLQALVAYRGKVMARRNPPTLAYLTNWSTRLGWQNVTAHPEFYAGAQAKSKELGFNLEHFWMGEPGLTHTRMSKILQTRGINGLIIASHRREADVALHFDWSSFSAVKIDYFPHEPELHNVTNDQCAIIRQAMRQARELGYKRIGCVMHRGWDHSVDRLWTAGFMAEQSLYPESERVPMFVFPDAEPVEAWMSESKAHVEAPAGSFKTWFKKHQPDVILSKRSFVEPCFAATGLSIPQDVAFVDLFLDQFDGHTAGVRQNHEVVGQLAVEILAGQLHYNKYGVPEIPTTTYVEGTWFAGETCPPKAPAAPVKTKAKAPARKAKTTAKAKS</sequence>
<evidence type="ECO:0000256" key="5">
    <source>
        <dbReference type="SAM" id="MobiDB-lite"/>
    </source>
</evidence>
<evidence type="ECO:0000256" key="2">
    <source>
        <dbReference type="ARBA" id="ARBA00023015"/>
    </source>
</evidence>
<dbReference type="GO" id="GO:0003677">
    <property type="term" value="F:DNA binding"/>
    <property type="evidence" value="ECO:0007669"/>
    <property type="project" value="UniProtKB-KW"/>
</dbReference>
<protein>
    <submittedName>
        <fullName evidence="7">LacI family DNA-binding transcriptional regulator</fullName>
    </submittedName>
</protein>
<evidence type="ECO:0000256" key="4">
    <source>
        <dbReference type="ARBA" id="ARBA00023163"/>
    </source>
</evidence>
<dbReference type="Proteomes" id="UP000738431">
    <property type="component" value="Chromosome"/>
</dbReference>
<keyword evidence="8" id="KW-1185">Reference proteome</keyword>
<dbReference type="CDD" id="cd01392">
    <property type="entry name" value="HTH_LacI"/>
    <property type="match status" value="1"/>
</dbReference>
<dbReference type="Gene3D" id="3.40.50.2300">
    <property type="match status" value="2"/>
</dbReference>
<reference evidence="7 8" key="1">
    <citation type="submission" date="2021-08" db="EMBL/GenBank/DDBJ databases">
        <authorList>
            <person name="Zhang D."/>
            <person name="Zhang A."/>
            <person name="Wang L."/>
        </authorList>
    </citation>
    <scope>NUCLEOTIDE SEQUENCE [LARGE SCALE GENOMIC DNA]</scope>
    <source>
        <strain evidence="7 8">WL0086</strain>
    </source>
</reference>
<evidence type="ECO:0000313" key="8">
    <source>
        <dbReference type="Proteomes" id="UP000738431"/>
    </source>
</evidence>
<evidence type="ECO:0000256" key="1">
    <source>
        <dbReference type="ARBA" id="ARBA00022491"/>
    </source>
</evidence>
<gene>
    <name evidence="7" type="ORF">K1X11_013865</name>
</gene>
<evidence type="ECO:0000313" key="7">
    <source>
        <dbReference type="EMBL" id="WRQ85895.1"/>
    </source>
</evidence>
<dbReference type="Pfam" id="PF00356">
    <property type="entry name" value="LacI"/>
    <property type="match status" value="1"/>
</dbReference>
<name>A0ABZ1C3F7_9BACT</name>
<keyword evidence="2" id="KW-0805">Transcription regulation</keyword>
<evidence type="ECO:0000256" key="3">
    <source>
        <dbReference type="ARBA" id="ARBA00023125"/>
    </source>
</evidence>
<dbReference type="PANTHER" id="PTHR30146:SF148">
    <property type="entry name" value="HTH-TYPE TRANSCRIPTIONAL REPRESSOR PURR-RELATED"/>
    <property type="match status" value="1"/>
</dbReference>
<organism evidence="7 8">
    <name type="scientific">Actomonas aquatica</name>
    <dbReference type="NCBI Taxonomy" id="2866162"/>
    <lineage>
        <taxon>Bacteria</taxon>
        <taxon>Pseudomonadati</taxon>
        <taxon>Verrucomicrobiota</taxon>
        <taxon>Opitutia</taxon>
        <taxon>Opitutales</taxon>
        <taxon>Opitutaceae</taxon>
        <taxon>Actomonas</taxon>
    </lineage>
</organism>
<feature type="compositionally biased region" description="Basic residues" evidence="5">
    <location>
        <begin position="367"/>
        <end position="384"/>
    </location>
</feature>
<dbReference type="RefSeq" id="WP_221032713.1">
    <property type="nucleotide sequence ID" value="NZ_CP139781.1"/>
</dbReference>
<dbReference type="PANTHER" id="PTHR30146">
    <property type="entry name" value="LACI-RELATED TRANSCRIPTIONAL REPRESSOR"/>
    <property type="match status" value="1"/>
</dbReference>
<dbReference type="InterPro" id="IPR000843">
    <property type="entry name" value="HTH_LacI"/>
</dbReference>
<accession>A0ABZ1C3F7</accession>
<keyword evidence="4" id="KW-0804">Transcription</keyword>
<dbReference type="SMART" id="SM00354">
    <property type="entry name" value="HTH_LACI"/>
    <property type="match status" value="1"/>
</dbReference>
<dbReference type="InterPro" id="IPR010982">
    <property type="entry name" value="Lambda_DNA-bd_dom_sf"/>
</dbReference>